<feature type="transmembrane region" description="Helical" evidence="1">
    <location>
        <begin position="193"/>
        <end position="212"/>
    </location>
</feature>
<protein>
    <submittedName>
        <fullName evidence="2">Uncharacterized protein</fullName>
    </submittedName>
</protein>
<dbReference type="EMBL" id="ML977317">
    <property type="protein sequence ID" value="KAF2118609.1"/>
    <property type="molecule type" value="Genomic_DNA"/>
</dbReference>
<dbReference type="AlphaFoldDB" id="A0A6A5ZGK0"/>
<reference evidence="2" key="1">
    <citation type="journal article" date="2020" name="Stud. Mycol.">
        <title>101 Dothideomycetes genomes: a test case for predicting lifestyles and emergence of pathogens.</title>
        <authorList>
            <person name="Haridas S."/>
            <person name="Albert R."/>
            <person name="Binder M."/>
            <person name="Bloem J."/>
            <person name="Labutti K."/>
            <person name="Salamov A."/>
            <person name="Andreopoulos B."/>
            <person name="Baker S."/>
            <person name="Barry K."/>
            <person name="Bills G."/>
            <person name="Bluhm B."/>
            <person name="Cannon C."/>
            <person name="Castanera R."/>
            <person name="Culley D."/>
            <person name="Daum C."/>
            <person name="Ezra D."/>
            <person name="Gonzalez J."/>
            <person name="Henrissat B."/>
            <person name="Kuo A."/>
            <person name="Liang C."/>
            <person name="Lipzen A."/>
            <person name="Lutzoni F."/>
            <person name="Magnuson J."/>
            <person name="Mondo S."/>
            <person name="Nolan M."/>
            <person name="Ohm R."/>
            <person name="Pangilinan J."/>
            <person name="Park H.-J."/>
            <person name="Ramirez L."/>
            <person name="Alfaro M."/>
            <person name="Sun H."/>
            <person name="Tritt A."/>
            <person name="Yoshinaga Y."/>
            <person name="Zwiers L.-H."/>
            <person name="Turgeon B."/>
            <person name="Goodwin S."/>
            <person name="Spatafora J."/>
            <person name="Crous P."/>
            <person name="Grigoriev I."/>
        </authorList>
    </citation>
    <scope>NUCLEOTIDE SEQUENCE</scope>
    <source>
        <strain evidence="2">CBS 627.86</strain>
    </source>
</reference>
<sequence length="214" mass="23332">MGQSLSRETGTLNCLIGSATVPRRKSVALGLNGAWVVLWTDGTRSWDLRYTYPGLQNTRLLDDMKDGGIVFIALNAYQEDRYFLTKEDGSCTYSMTMSDNNESRIVNEMTNDYLKLRAKHDGASFTNTYTHNGRSVQAQISAEGIRLLNKRQQLVQMWKKRRGQLVDGRNLGLIGAVSGGSGLLARLGGAGALRAFSVGASAGFGAAIALLFRT</sequence>
<proteinExistence type="predicted"/>
<evidence type="ECO:0000313" key="2">
    <source>
        <dbReference type="EMBL" id="KAF2118609.1"/>
    </source>
</evidence>
<dbReference type="Proteomes" id="UP000799770">
    <property type="component" value="Unassembled WGS sequence"/>
</dbReference>
<name>A0A6A5ZGK0_9PLEO</name>
<dbReference type="OrthoDB" id="4764735at2759"/>
<evidence type="ECO:0000313" key="3">
    <source>
        <dbReference type="Proteomes" id="UP000799770"/>
    </source>
</evidence>
<evidence type="ECO:0000256" key="1">
    <source>
        <dbReference type="SAM" id="Phobius"/>
    </source>
</evidence>
<keyword evidence="1" id="KW-0472">Membrane</keyword>
<gene>
    <name evidence="2" type="ORF">BDV96DRAFT_391840</name>
</gene>
<organism evidence="2 3">
    <name type="scientific">Lophiotrema nucula</name>
    <dbReference type="NCBI Taxonomy" id="690887"/>
    <lineage>
        <taxon>Eukaryota</taxon>
        <taxon>Fungi</taxon>
        <taxon>Dikarya</taxon>
        <taxon>Ascomycota</taxon>
        <taxon>Pezizomycotina</taxon>
        <taxon>Dothideomycetes</taxon>
        <taxon>Pleosporomycetidae</taxon>
        <taxon>Pleosporales</taxon>
        <taxon>Lophiotremataceae</taxon>
        <taxon>Lophiotrema</taxon>
    </lineage>
</organism>
<keyword evidence="3" id="KW-1185">Reference proteome</keyword>
<keyword evidence="1" id="KW-0812">Transmembrane</keyword>
<keyword evidence="1" id="KW-1133">Transmembrane helix</keyword>
<accession>A0A6A5ZGK0</accession>